<name>A0A327PKA2_9BACT</name>
<dbReference type="Proteomes" id="UP000249610">
    <property type="component" value="Unassembled WGS sequence"/>
</dbReference>
<evidence type="ECO:0000313" key="3">
    <source>
        <dbReference type="Proteomes" id="UP000249610"/>
    </source>
</evidence>
<dbReference type="PROSITE" id="PS51257">
    <property type="entry name" value="PROKAR_LIPOPROTEIN"/>
    <property type="match status" value="1"/>
</dbReference>
<keyword evidence="3" id="KW-1185">Reference proteome</keyword>
<evidence type="ECO:0000313" key="2">
    <source>
        <dbReference type="EMBL" id="RAI92023.1"/>
    </source>
</evidence>
<sequence>MKTFNSTLWTLLLGVVLTFSACSSDDDNDPSQATQTNPTPTAPSDANAVLAAVLSFSDLPSSVPSVPGLGGIAIDVASGSFFNGAVGSALVNVGEVKLNSKALTIPSGNAYINNPIDFSYSLVPGQTNTWEVAGGSGFDAFSHVTAKRMPSQVKFASSVAASFSKGSDLTLSIEAMTSNTDNILWVVSDGSTTLTKESKTTSVTFSASELGGLRATSTGLVQAASYNTEEKSFGGKKIYFINESVHTKVVEIN</sequence>
<feature type="signal peptide" evidence="1">
    <location>
        <begin position="1"/>
        <end position="21"/>
    </location>
</feature>
<reference evidence="2 3" key="1">
    <citation type="submission" date="2018-06" db="EMBL/GenBank/DDBJ databases">
        <title>Genomic Encyclopedia of Archaeal and Bacterial Type Strains, Phase II (KMG-II): from individual species to whole genera.</title>
        <authorList>
            <person name="Goeker M."/>
        </authorList>
    </citation>
    <scope>NUCLEOTIDE SEQUENCE [LARGE SCALE GENOMIC DNA]</scope>
    <source>
        <strain evidence="2 3">DSM 23446</strain>
    </source>
</reference>
<keyword evidence="1" id="KW-0732">Signal</keyword>
<dbReference type="AlphaFoldDB" id="A0A327PKA2"/>
<protein>
    <submittedName>
        <fullName evidence="2">Uncharacterized protein</fullName>
    </submittedName>
</protein>
<dbReference type="RefSeq" id="WP_111610672.1">
    <property type="nucleotide sequence ID" value="NZ_QLLK01000003.1"/>
</dbReference>
<accession>A0A327PKA2</accession>
<gene>
    <name evidence="2" type="ORF">LV83_01249</name>
</gene>
<organism evidence="2 3">
    <name type="scientific">Algoriphagus yeomjeoni</name>
    <dbReference type="NCBI Taxonomy" id="291403"/>
    <lineage>
        <taxon>Bacteria</taxon>
        <taxon>Pseudomonadati</taxon>
        <taxon>Bacteroidota</taxon>
        <taxon>Cytophagia</taxon>
        <taxon>Cytophagales</taxon>
        <taxon>Cyclobacteriaceae</taxon>
        <taxon>Algoriphagus</taxon>
    </lineage>
</organism>
<comment type="caution">
    <text evidence="2">The sequence shown here is derived from an EMBL/GenBank/DDBJ whole genome shotgun (WGS) entry which is preliminary data.</text>
</comment>
<proteinExistence type="predicted"/>
<evidence type="ECO:0000256" key="1">
    <source>
        <dbReference type="SAM" id="SignalP"/>
    </source>
</evidence>
<dbReference type="OrthoDB" id="822942at2"/>
<feature type="chain" id="PRO_5016350017" evidence="1">
    <location>
        <begin position="22"/>
        <end position="253"/>
    </location>
</feature>
<dbReference type="EMBL" id="QLLK01000003">
    <property type="protein sequence ID" value="RAI92023.1"/>
    <property type="molecule type" value="Genomic_DNA"/>
</dbReference>